<accession>A0ABW3BN42</accession>
<protein>
    <submittedName>
        <fullName evidence="2">Uncharacterized protein</fullName>
    </submittedName>
</protein>
<proteinExistence type="predicted"/>
<organism evidence="2 3">
    <name type="scientific">Streptomonospora algeriensis</name>
    <dbReference type="NCBI Taxonomy" id="995084"/>
    <lineage>
        <taxon>Bacteria</taxon>
        <taxon>Bacillati</taxon>
        <taxon>Actinomycetota</taxon>
        <taxon>Actinomycetes</taxon>
        <taxon>Streptosporangiales</taxon>
        <taxon>Nocardiopsidaceae</taxon>
        <taxon>Streptomonospora</taxon>
    </lineage>
</organism>
<reference evidence="3" key="1">
    <citation type="journal article" date="2019" name="Int. J. Syst. Evol. Microbiol.">
        <title>The Global Catalogue of Microorganisms (GCM) 10K type strain sequencing project: providing services to taxonomists for standard genome sequencing and annotation.</title>
        <authorList>
            <consortium name="The Broad Institute Genomics Platform"/>
            <consortium name="The Broad Institute Genome Sequencing Center for Infectious Disease"/>
            <person name="Wu L."/>
            <person name="Ma J."/>
        </authorList>
    </citation>
    <scope>NUCLEOTIDE SEQUENCE [LARGE SCALE GENOMIC DNA]</scope>
    <source>
        <strain evidence="3">CCUG 63369</strain>
    </source>
</reference>
<feature type="region of interest" description="Disordered" evidence="1">
    <location>
        <begin position="1"/>
        <end position="29"/>
    </location>
</feature>
<dbReference type="Proteomes" id="UP001596956">
    <property type="component" value="Unassembled WGS sequence"/>
</dbReference>
<keyword evidence="3" id="KW-1185">Reference proteome</keyword>
<name>A0ABW3BN42_9ACTN</name>
<evidence type="ECO:0000313" key="2">
    <source>
        <dbReference type="EMBL" id="MFD0804384.1"/>
    </source>
</evidence>
<evidence type="ECO:0000256" key="1">
    <source>
        <dbReference type="SAM" id="MobiDB-lite"/>
    </source>
</evidence>
<sequence>MARQSSGGRTRGGARRSPGKATKSRTRVRPIETAAGTVLLALVTGALTASLATAAGLDPSSWHHGMVTGAAAGAAAA</sequence>
<evidence type="ECO:0000313" key="3">
    <source>
        <dbReference type="Proteomes" id="UP001596956"/>
    </source>
</evidence>
<feature type="compositionally biased region" description="Basic residues" evidence="1">
    <location>
        <begin position="12"/>
        <end position="28"/>
    </location>
</feature>
<comment type="caution">
    <text evidence="2">The sequence shown here is derived from an EMBL/GenBank/DDBJ whole genome shotgun (WGS) entry which is preliminary data.</text>
</comment>
<feature type="non-terminal residue" evidence="2">
    <location>
        <position position="77"/>
    </location>
</feature>
<dbReference type="EMBL" id="JBHTHR010001613">
    <property type="protein sequence ID" value="MFD0804384.1"/>
    <property type="molecule type" value="Genomic_DNA"/>
</dbReference>
<gene>
    <name evidence="2" type="ORF">ACFQZU_24125</name>
</gene>